<dbReference type="OrthoDB" id="7277252at2"/>
<name>A0A4U1L4B8_9SPHN</name>
<keyword evidence="3" id="KW-1185">Reference proteome</keyword>
<keyword evidence="1" id="KW-0812">Transmembrane</keyword>
<protein>
    <submittedName>
        <fullName evidence="2">Uncharacterized protein</fullName>
    </submittedName>
</protein>
<reference evidence="2 3" key="1">
    <citation type="submission" date="2019-04" db="EMBL/GenBank/DDBJ databases">
        <authorList>
            <person name="Yang Y."/>
            <person name="Wei D."/>
        </authorList>
    </citation>
    <scope>NUCLEOTIDE SEQUENCE [LARGE SCALE GENOMIC DNA]</scope>
    <source>
        <strain evidence="2 3">L-1-4w-11</strain>
    </source>
</reference>
<dbReference type="EMBL" id="SWKR01000002">
    <property type="protein sequence ID" value="TKD51602.1"/>
    <property type="molecule type" value="Genomic_DNA"/>
</dbReference>
<dbReference type="RefSeq" id="WP_136943538.1">
    <property type="nucleotide sequence ID" value="NZ_SWKR01000002.1"/>
</dbReference>
<proteinExistence type="predicted"/>
<comment type="caution">
    <text evidence="2">The sequence shown here is derived from an EMBL/GenBank/DDBJ whole genome shotgun (WGS) entry which is preliminary data.</text>
</comment>
<feature type="transmembrane region" description="Helical" evidence="1">
    <location>
        <begin position="12"/>
        <end position="33"/>
    </location>
</feature>
<evidence type="ECO:0000256" key="1">
    <source>
        <dbReference type="SAM" id="Phobius"/>
    </source>
</evidence>
<evidence type="ECO:0000313" key="3">
    <source>
        <dbReference type="Proteomes" id="UP000309138"/>
    </source>
</evidence>
<dbReference type="AlphaFoldDB" id="A0A4U1L4B8"/>
<organism evidence="2 3">
    <name type="scientific">Sphingomonas baiyangensis</name>
    <dbReference type="NCBI Taxonomy" id="2572576"/>
    <lineage>
        <taxon>Bacteria</taxon>
        <taxon>Pseudomonadati</taxon>
        <taxon>Pseudomonadota</taxon>
        <taxon>Alphaproteobacteria</taxon>
        <taxon>Sphingomonadales</taxon>
        <taxon>Sphingomonadaceae</taxon>
        <taxon>Sphingomonas</taxon>
    </lineage>
</organism>
<keyword evidence="1" id="KW-0472">Membrane</keyword>
<accession>A0A4U1L4B8</accession>
<feature type="transmembrane region" description="Helical" evidence="1">
    <location>
        <begin position="45"/>
        <end position="64"/>
    </location>
</feature>
<keyword evidence="1" id="KW-1133">Transmembrane helix</keyword>
<sequence>MTPLLRSVSGLILWAVAFSAIYAIQGLSCALGWDAIGLGGPSLARSILIATYIVSVTILAWLCWRLRPSSGTRDFLAILAFASSVIGLLSTIYTGLPVFWLSICS</sequence>
<feature type="transmembrane region" description="Helical" evidence="1">
    <location>
        <begin position="76"/>
        <end position="103"/>
    </location>
</feature>
<evidence type="ECO:0000313" key="2">
    <source>
        <dbReference type="EMBL" id="TKD51602.1"/>
    </source>
</evidence>
<gene>
    <name evidence="2" type="ORF">FBR43_13185</name>
</gene>
<dbReference type="Proteomes" id="UP000309138">
    <property type="component" value="Unassembled WGS sequence"/>
</dbReference>